<dbReference type="SMART" id="SM00287">
    <property type="entry name" value="SH3b"/>
    <property type="match status" value="1"/>
</dbReference>
<feature type="signal peptide" evidence="8">
    <location>
        <begin position="1"/>
        <end position="21"/>
    </location>
</feature>
<comment type="caution">
    <text evidence="10">The sequence shown here is derived from an EMBL/GenBank/DDBJ whole genome shotgun (WGS) entry which is preliminary data.</text>
</comment>
<feature type="domain" description="SH3b" evidence="9">
    <location>
        <begin position="23"/>
        <end position="89"/>
    </location>
</feature>
<evidence type="ECO:0000313" key="10">
    <source>
        <dbReference type="EMBL" id="MES0874957.1"/>
    </source>
</evidence>
<keyword evidence="6" id="KW-0175">Coiled coil</keyword>
<evidence type="ECO:0000259" key="9">
    <source>
        <dbReference type="PROSITE" id="PS51781"/>
    </source>
</evidence>
<name>A0ABV2ACK3_9GAMM</name>
<evidence type="ECO:0000256" key="8">
    <source>
        <dbReference type="SAM" id="SignalP"/>
    </source>
</evidence>
<keyword evidence="5 7" id="KW-0472">Membrane</keyword>
<evidence type="ECO:0000256" key="3">
    <source>
        <dbReference type="ARBA" id="ARBA00022729"/>
    </source>
</evidence>
<evidence type="ECO:0000256" key="6">
    <source>
        <dbReference type="SAM" id="Coils"/>
    </source>
</evidence>
<keyword evidence="11" id="KW-1185">Reference proteome</keyword>
<protein>
    <submittedName>
        <fullName evidence="10">TIGR04211 family SH3 domain-containing protein</fullName>
    </submittedName>
</protein>
<dbReference type="Pfam" id="PF08239">
    <property type="entry name" value="SH3_3"/>
    <property type="match status" value="1"/>
</dbReference>
<dbReference type="InterPro" id="IPR016476">
    <property type="entry name" value="SH3_dom_pro"/>
</dbReference>
<keyword evidence="2 7" id="KW-0812">Transmembrane</keyword>
<accession>A0ABV2ACK3</accession>
<evidence type="ECO:0000256" key="4">
    <source>
        <dbReference type="ARBA" id="ARBA00022989"/>
    </source>
</evidence>
<dbReference type="PROSITE" id="PS51781">
    <property type="entry name" value="SH3B"/>
    <property type="match status" value="1"/>
</dbReference>
<evidence type="ECO:0000313" key="11">
    <source>
        <dbReference type="Proteomes" id="UP001465331"/>
    </source>
</evidence>
<keyword evidence="3 8" id="KW-0732">Signal</keyword>
<reference evidence="10 11" key="1">
    <citation type="submission" date="2024-06" db="EMBL/GenBank/DDBJ databases">
        <authorList>
            <person name="Li Z."/>
            <person name="Jiang Y."/>
        </authorList>
    </citation>
    <scope>NUCLEOTIDE SEQUENCE [LARGE SCALE GENOMIC DNA]</scope>
    <source>
        <strain evidence="10 11">HSW-8</strain>
    </source>
</reference>
<evidence type="ECO:0000256" key="7">
    <source>
        <dbReference type="SAM" id="Phobius"/>
    </source>
</evidence>
<dbReference type="Gene3D" id="2.30.30.40">
    <property type="entry name" value="SH3 Domains"/>
    <property type="match status" value="1"/>
</dbReference>
<feature type="chain" id="PRO_5045532177" evidence="8">
    <location>
        <begin position="22"/>
        <end position="199"/>
    </location>
</feature>
<comment type="subcellular location">
    <subcellularLocation>
        <location evidence="1">Membrane</location>
        <topology evidence="1">Single-pass membrane protein</topology>
    </subcellularLocation>
</comment>
<dbReference type="RefSeq" id="WP_352890341.1">
    <property type="nucleotide sequence ID" value="NZ_JBEPIJ010000018.1"/>
</dbReference>
<feature type="coiled-coil region" evidence="6">
    <location>
        <begin position="95"/>
        <end position="163"/>
    </location>
</feature>
<keyword evidence="4 7" id="KW-1133">Transmembrane helix</keyword>
<evidence type="ECO:0000256" key="5">
    <source>
        <dbReference type="ARBA" id="ARBA00023136"/>
    </source>
</evidence>
<feature type="transmembrane region" description="Helical" evidence="7">
    <location>
        <begin position="167"/>
        <end position="188"/>
    </location>
</feature>
<sequence length="199" mass="22509">MKSPIPCALLCLSVLVTSAHAQERTRYVSDEITLTLRDGPRNDATYLGTIKSGDRVTLLESLGEQSFARIRTEDGREAWVTARYLTEEPAARDVLDQVRRELTTARQRIRELESQLGDAQSALAEARPALELAGENDRLRAQIEALQRSAEDAERRFNEHKARRRTMLTGAGLVGVGTLFGLILPWILRSHRRRRWGDF</sequence>
<dbReference type="NCBIfam" id="TIGR04211">
    <property type="entry name" value="SH3_and_anchor"/>
    <property type="match status" value="1"/>
</dbReference>
<organism evidence="10 11">
    <name type="scientific">Sinimarinibacterium thermocellulolyticum</name>
    <dbReference type="NCBI Taxonomy" id="3170016"/>
    <lineage>
        <taxon>Bacteria</taxon>
        <taxon>Pseudomonadati</taxon>
        <taxon>Pseudomonadota</taxon>
        <taxon>Gammaproteobacteria</taxon>
        <taxon>Nevskiales</taxon>
        <taxon>Nevskiaceae</taxon>
        <taxon>Sinimarinibacterium</taxon>
    </lineage>
</organism>
<dbReference type="Proteomes" id="UP001465331">
    <property type="component" value="Unassembled WGS sequence"/>
</dbReference>
<gene>
    <name evidence="10" type="ORF">ABSH63_13210</name>
</gene>
<proteinExistence type="predicted"/>
<dbReference type="EMBL" id="JBEPIJ010000018">
    <property type="protein sequence ID" value="MES0874957.1"/>
    <property type="molecule type" value="Genomic_DNA"/>
</dbReference>
<evidence type="ECO:0000256" key="1">
    <source>
        <dbReference type="ARBA" id="ARBA00004167"/>
    </source>
</evidence>
<evidence type="ECO:0000256" key="2">
    <source>
        <dbReference type="ARBA" id="ARBA00022692"/>
    </source>
</evidence>
<dbReference type="InterPro" id="IPR003646">
    <property type="entry name" value="SH3-like_bac-type"/>
</dbReference>